<dbReference type="EMBL" id="RBXA01000001">
    <property type="protein sequence ID" value="RKS94659.1"/>
    <property type="molecule type" value="Genomic_DNA"/>
</dbReference>
<proteinExistence type="predicted"/>
<protein>
    <submittedName>
        <fullName evidence="1">Uncharacterized protein</fullName>
    </submittedName>
</protein>
<name>A0A495S4W1_9FLAO</name>
<evidence type="ECO:0000313" key="2">
    <source>
        <dbReference type="Proteomes" id="UP000280091"/>
    </source>
</evidence>
<dbReference type="OrthoDB" id="63920at2"/>
<reference evidence="1 2" key="1">
    <citation type="submission" date="2018-10" db="EMBL/GenBank/DDBJ databases">
        <title>Genomic Encyclopedia of Archaeal and Bacterial Type Strains, Phase II (KMG-II): from individual species to whole genera.</title>
        <authorList>
            <person name="Goeker M."/>
        </authorList>
    </citation>
    <scope>NUCLEOTIDE SEQUENCE [LARGE SCALE GENOMIC DNA]</scope>
    <source>
        <strain evidence="1 2">DSM 15094</strain>
    </source>
</reference>
<gene>
    <name evidence="1" type="ORF">BC952_0279</name>
</gene>
<dbReference type="RefSeq" id="WP_121363919.1">
    <property type="nucleotide sequence ID" value="NZ_RBXA01000001.1"/>
</dbReference>
<evidence type="ECO:0000313" key="1">
    <source>
        <dbReference type="EMBL" id="RKS94659.1"/>
    </source>
</evidence>
<accession>A0A495S4W1</accession>
<organism evidence="1 2">
    <name type="scientific">Flavobacterium limicola</name>
    <dbReference type="NCBI Taxonomy" id="180441"/>
    <lineage>
        <taxon>Bacteria</taxon>
        <taxon>Pseudomonadati</taxon>
        <taxon>Bacteroidota</taxon>
        <taxon>Flavobacteriia</taxon>
        <taxon>Flavobacteriales</taxon>
        <taxon>Flavobacteriaceae</taxon>
        <taxon>Flavobacterium</taxon>
    </lineage>
</organism>
<keyword evidence="2" id="KW-1185">Reference proteome</keyword>
<comment type="caution">
    <text evidence="1">The sequence shown here is derived from an EMBL/GenBank/DDBJ whole genome shotgun (WGS) entry which is preliminary data.</text>
</comment>
<dbReference type="Proteomes" id="UP000280091">
    <property type="component" value="Unassembled WGS sequence"/>
</dbReference>
<dbReference type="AlphaFoldDB" id="A0A495S4W1"/>
<sequence length="253" mass="29777">MEIFKWLFGKDNKDVKKIERKESNDFKITEAENEALCPYCKNSLIKFPSRKTKCPHCNNYIFVRKLNDYRLKTLVTQEQVKELEIEQRKNYSKNSRLRKLKEFGVTEDEFIKRKDELYLKSGIEINEDNAFWSIFNELLIKNVADFNQLRIDYYSMAIFLHEEGKDNFKLLQLSAKATLDSFQLSNLEFKVQIVGCSDSCETCKKLNGKIMSMEEAYLLPVPCRKCTHRIGFCRCLYCAVSSRDSEGMLILKK</sequence>